<comment type="caution">
    <text evidence="3">The sequence shown here is derived from an EMBL/GenBank/DDBJ whole genome shotgun (WGS) entry which is preliminary data.</text>
</comment>
<dbReference type="PANTHER" id="PTHR33620:SF1">
    <property type="entry name" value="UREASE ACCESSORY PROTEIN F"/>
    <property type="match status" value="1"/>
</dbReference>
<dbReference type="EMBL" id="ARXV01000006">
    <property type="protein sequence ID" value="KGD64930.1"/>
    <property type="molecule type" value="Genomic_DNA"/>
</dbReference>
<dbReference type="GO" id="GO:0016151">
    <property type="term" value="F:nickel cation binding"/>
    <property type="evidence" value="ECO:0007669"/>
    <property type="project" value="InterPro"/>
</dbReference>
<evidence type="ECO:0000256" key="1">
    <source>
        <dbReference type="ARBA" id="ARBA00022988"/>
    </source>
</evidence>
<dbReference type="Proteomes" id="UP000029444">
    <property type="component" value="Unassembled WGS sequence"/>
</dbReference>
<accession>A0A095UQX0</accession>
<sequence length="185" mass="18709">MIMSALTHGVARADGAAAALAHDALGAGLLSGLLEIDARLDLLKLTASSQAASRRCGSRLATLAPAFHANSTLVKFVQEVSDKKTPGHVSVVSGAVAAAMGISREDTVLMELRGVVTMILSAAVRLDVIPASAAQEMLVVLAPEIIGSAGISLGTGIGEMECGAAAGLEIASMRHAGDHSRLFAT</sequence>
<protein>
    <submittedName>
        <fullName evidence="3">Urease accessory protein UreF</fullName>
    </submittedName>
</protein>
<evidence type="ECO:0000313" key="3">
    <source>
        <dbReference type="EMBL" id="KGD64930.1"/>
    </source>
</evidence>
<dbReference type="PANTHER" id="PTHR33620">
    <property type="entry name" value="UREASE ACCESSORY PROTEIN F"/>
    <property type="match status" value="1"/>
</dbReference>
<evidence type="ECO:0000256" key="2">
    <source>
        <dbReference type="ARBA" id="ARBA00023186"/>
    </source>
</evidence>
<proteinExistence type="predicted"/>
<evidence type="ECO:0000313" key="4">
    <source>
        <dbReference type="Proteomes" id="UP000029444"/>
    </source>
</evidence>
<dbReference type="InterPro" id="IPR002639">
    <property type="entry name" value="UreF"/>
</dbReference>
<dbReference type="Gene3D" id="1.10.4190.10">
    <property type="entry name" value="Urease accessory protein UreF"/>
    <property type="match status" value="1"/>
</dbReference>
<name>A0A095UQX0_9GAMM</name>
<reference evidence="3 4" key="1">
    <citation type="submission" date="2012-09" db="EMBL/GenBank/DDBJ databases">
        <title>Genome Sequence of alkane-degrading Bacterium Alcanivorax sp. 19-m-6.</title>
        <authorList>
            <person name="Lai Q."/>
            <person name="Shao Z."/>
        </authorList>
    </citation>
    <scope>NUCLEOTIDE SEQUENCE [LARGE SCALE GENOMIC DNA]</scope>
    <source>
        <strain evidence="3 4">19-m-6</strain>
    </source>
</reference>
<gene>
    <name evidence="3" type="ORF">Y5S_01838</name>
</gene>
<keyword evidence="2" id="KW-0143">Chaperone</keyword>
<dbReference type="InterPro" id="IPR038277">
    <property type="entry name" value="UreF_sf"/>
</dbReference>
<dbReference type="eggNOG" id="COG0830">
    <property type="taxonomic scope" value="Bacteria"/>
</dbReference>
<keyword evidence="4" id="KW-1185">Reference proteome</keyword>
<dbReference type="Pfam" id="PF01730">
    <property type="entry name" value="UreF"/>
    <property type="match status" value="1"/>
</dbReference>
<organism evidence="3 4">
    <name type="scientific">Alcanivorax nanhaiticus</name>
    <dbReference type="NCBI Taxonomy" id="1177154"/>
    <lineage>
        <taxon>Bacteria</taxon>
        <taxon>Pseudomonadati</taxon>
        <taxon>Pseudomonadota</taxon>
        <taxon>Gammaproteobacteria</taxon>
        <taxon>Oceanospirillales</taxon>
        <taxon>Alcanivoracaceae</taxon>
        <taxon>Alcanivorax</taxon>
    </lineage>
</organism>
<dbReference type="STRING" id="1177154.Y5S_01838"/>
<dbReference type="AlphaFoldDB" id="A0A095UQX0"/>
<keyword evidence="1" id="KW-0996">Nickel insertion</keyword>